<gene>
    <name evidence="1" type="ORF">FDQ92_11515</name>
</gene>
<accession>A0A4P8L449</accession>
<protein>
    <submittedName>
        <fullName evidence="1">Uncharacterized protein</fullName>
    </submittedName>
</protein>
<evidence type="ECO:0000313" key="2">
    <source>
        <dbReference type="Proteomes" id="UP000298602"/>
    </source>
</evidence>
<dbReference type="Proteomes" id="UP000298602">
    <property type="component" value="Chromosome"/>
</dbReference>
<dbReference type="AlphaFoldDB" id="A0A4P8L449"/>
<evidence type="ECO:0000313" key="1">
    <source>
        <dbReference type="EMBL" id="QCQ22746.1"/>
    </source>
</evidence>
<keyword evidence="2" id="KW-1185">Reference proteome</keyword>
<sequence length="70" mass="8443">MDYFTEQILKKEVEALIGRLDPWLDQVYVVQDRKPAPEAEAFLRRLAEAVSKELERMIWDRKLDPLERKR</sequence>
<name>A0A4P8L449_9BACT</name>
<dbReference type="RefSeq" id="WP_137425030.1">
    <property type="nucleotide sequence ID" value="NZ_CP040098.1"/>
</dbReference>
<dbReference type="KEGG" id="dax:FDQ92_11515"/>
<dbReference type="EMBL" id="CP040098">
    <property type="protein sequence ID" value="QCQ22746.1"/>
    <property type="molecule type" value="Genomic_DNA"/>
</dbReference>
<proteinExistence type="predicted"/>
<organism evidence="1 2">
    <name type="scientific">Desulfoglaeba alkanexedens ALDC</name>
    <dbReference type="NCBI Taxonomy" id="980445"/>
    <lineage>
        <taxon>Bacteria</taxon>
        <taxon>Pseudomonadati</taxon>
        <taxon>Thermodesulfobacteriota</taxon>
        <taxon>Syntrophobacteria</taxon>
        <taxon>Syntrophobacterales</taxon>
        <taxon>Syntrophobacteraceae</taxon>
        <taxon>Desulfoglaeba</taxon>
    </lineage>
</organism>
<reference evidence="1 2" key="1">
    <citation type="submission" date="2019-05" db="EMBL/GenBank/DDBJ databases">
        <title>The Complete Genome Sequence of the n-alkane-degrading Desulfoglaeba alkanexedens ALDC reveals multiple alkylsuccinate synthase gene clusters.</title>
        <authorList>
            <person name="Callaghan A.V."/>
            <person name="Davidova I.A."/>
            <person name="Duncan K.E."/>
            <person name="Morris B."/>
            <person name="McInerney M.J."/>
        </authorList>
    </citation>
    <scope>NUCLEOTIDE SEQUENCE [LARGE SCALE GENOMIC DNA]</scope>
    <source>
        <strain evidence="1 2">ALDC</strain>
    </source>
</reference>
<reference evidence="1 2" key="2">
    <citation type="submission" date="2019-05" db="EMBL/GenBank/DDBJ databases">
        <authorList>
            <person name="Suflita J.M."/>
            <person name="Marks C.R."/>
        </authorList>
    </citation>
    <scope>NUCLEOTIDE SEQUENCE [LARGE SCALE GENOMIC DNA]</scope>
    <source>
        <strain evidence="1 2">ALDC</strain>
    </source>
</reference>